<name>A0A9D3XKR0_9SAUR</name>
<dbReference type="Proteomes" id="UP000827986">
    <property type="component" value="Unassembled WGS sequence"/>
</dbReference>
<feature type="transmembrane region" description="Helical" evidence="1">
    <location>
        <begin position="83"/>
        <end position="104"/>
    </location>
</feature>
<keyword evidence="1" id="KW-1133">Transmembrane helix</keyword>
<reference evidence="2" key="1">
    <citation type="submission" date="2021-09" db="EMBL/GenBank/DDBJ databases">
        <title>The genome of Mauremys mutica provides insights into the evolution of semi-aquatic lifestyle.</title>
        <authorList>
            <person name="Gong S."/>
            <person name="Gao Y."/>
        </authorList>
    </citation>
    <scope>NUCLEOTIDE SEQUENCE</scope>
    <source>
        <strain evidence="2">MM-2020</strain>
        <tissue evidence="2">Muscle</tissue>
    </source>
</reference>
<organism evidence="2 3">
    <name type="scientific">Mauremys mutica</name>
    <name type="common">yellowpond turtle</name>
    <dbReference type="NCBI Taxonomy" id="74926"/>
    <lineage>
        <taxon>Eukaryota</taxon>
        <taxon>Metazoa</taxon>
        <taxon>Chordata</taxon>
        <taxon>Craniata</taxon>
        <taxon>Vertebrata</taxon>
        <taxon>Euteleostomi</taxon>
        <taxon>Archelosauria</taxon>
        <taxon>Testudinata</taxon>
        <taxon>Testudines</taxon>
        <taxon>Cryptodira</taxon>
        <taxon>Durocryptodira</taxon>
        <taxon>Testudinoidea</taxon>
        <taxon>Geoemydidae</taxon>
        <taxon>Geoemydinae</taxon>
        <taxon>Mauremys</taxon>
    </lineage>
</organism>
<keyword evidence="1" id="KW-0812">Transmembrane</keyword>
<dbReference type="EMBL" id="JAHDVG010000468">
    <property type="protein sequence ID" value="KAH1181472.1"/>
    <property type="molecule type" value="Genomic_DNA"/>
</dbReference>
<evidence type="ECO:0000256" key="1">
    <source>
        <dbReference type="SAM" id="Phobius"/>
    </source>
</evidence>
<keyword evidence="3" id="KW-1185">Reference proteome</keyword>
<evidence type="ECO:0000313" key="3">
    <source>
        <dbReference type="Proteomes" id="UP000827986"/>
    </source>
</evidence>
<keyword evidence="1" id="KW-0472">Membrane</keyword>
<dbReference type="AlphaFoldDB" id="A0A9D3XKR0"/>
<comment type="caution">
    <text evidence="2">The sequence shown here is derived from an EMBL/GenBank/DDBJ whole genome shotgun (WGS) entry which is preliminary data.</text>
</comment>
<proteinExistence type="predicted"/>
<accession>A0A9D3XKR0</accession>
<feature type="transmembrane region" description="Helical" evidence="1">
    <location>
        <begin position="20"/>
        <end position="40"/>
    </location>
</feature>
<gene>
    <name evidence="2" type="ORF">KIL84_005198</name>
</gene>
<evidence type="ECO:0000313" key="2">
    <source>
        <dbReference type="EMBL" id="KAH1181472.1"/>
    </source>
</evidence>
<sequence>MPGSCPFPSQLKLVSSLDRFFVLSLLFYPVTFVICHPTYLESFHLQQCRKLPYNPTQGNEHCSLLTCLLLVSQYGHILLLKSLAYGGLISSTLAEGWLMLWYLAEGSSSPNPYLSPFDLCSSPHGETFLQKS</sequence>
<protein>
    <submittedName>
        <fullName evidence="2">Uncharacterized protein</fullName>
    </submittedName>
</protein>